<feature type="region of interest" description="Disordered" evidence="10">
    <location>
        <begin position="759"/>
        <end position="868"/>
    </location>
</feature>
<sequence>MGKVCFLCKSSEDDELLFGKFYTKWRLSVHYYCLLLSSNLVQNGVNDTVGIFGFLEQDIRKENERTKKCRCYICKEMHANVSCCSKKCLRTFHTVCGIKNRCLSHYTDTFQSWCAAHIPVERDTRPHTSEEPCSICYDEMGKYDRVTSIRAPCCRNGWFHQRCVAQYAQSAGYFFKCPLCNNEDIFLPEIPRRGVFVPERDAAWELEPNAFQEQLVRPTACDAEVCKCQEGRSIDNHQWRLVICGSCGSTCRHRQCMEAIPELTRAYVCLLCRPILGERVSLVEDSDDDSGDSSEDDTVSSSSSSSEARFGKARTIKELLRPGSGESGVHCSSSDETLAVVRRRAHRRVSSLSSDGSDSERSDTSSVQIRRFVQLNTGKRVRRLLSDGSDEGTSNPVGEKEEYTEDNEKKKKEKDVPDQSEPVGISKSATGKLSEADTKSTSSLSLSVDRSPVRRMDEIPNVSDSSYVVCNRFESKISPEIRGTRLLGGRRPRLLSSSDDSDKRSEKEEHISDGLDDVPLTKYCQITRSYQANNRRTSRKHQKTPISPSELSESIRAPADSIIPKHSEKKVSDIQPEARRSTDEKKADKTSVQQVSQTEEKQRDSNESDAYSLSVTGRRTRQLSRRLSSNSSSIERTTSESSNDIVKPKRAIARRPRLVSSSDRSERLEDVSEHTDSSAPQSKRRRVSREHRYKTRIISPPSTPPSLASETSQHSAASSSSGINDASEDLKHITSSSTFLGSTPNRQQHQQSILKFISLSSHKTTPSSSSDVSTEETISPSRMIPYGNGGSGKQESSNKKTSGSKRAIAAKRKRSSTDSPKRSRTLVDTGKKHLMDSNGSTQGPTTSKATAASQLRSVAPQRIVEKKV</sequence>
<dbReference type="InterPro" id="IPR042013">
    <property type="entry name" value="PHF7/G2E3_ePHD"/>
</dbReference>
<dbReference type="SMART" id="SM00184">
    <property type="entry name" value="RING"/>
    <property type="match status" value="2"/>
</dbReference>
<dbReference type="Pfam" id="PF26054">
    <property type="entry name" value="PHD_G2E3"/>
    <property type="match status" value="1"/>
</dbReference>
<dbReference type="VEuPathDB" id="VectorBase:ACHR003286"/>
<dbReference type="EnsemblMetazoa" id="ACHR003286-RA">
    <property type="protein sequence ID" value="ACHR003286-PA"/>
    <property type="gene ID" value="ACHR003286"/>
</dbReference>
<feature type="region of interest" description="Disordered" evidence="10">
    <location>
        <begin position="383"/>
        <end position="461"/>
    </location>
</feature>
<feature type="compositionally biased region" description="Basic and acidic residues" evidence="10">
    <location>
        <begin position="563"/>
        <end position="589"/>
    </location>
</feature>
<dbReference type="SUPFAM" id="SSF57850">
    <property type="entry name" value="RING/U-box"/>
    <property type="match status" value="1"/>
</dbReference>
<keyword evidence="4" id="KW-0479">Metal-binding</keyword>
<keyword evidence="14" id="KW-1185">Reference proteome</keyword>
<keyword evidence="7" id="KW-0862">Zinc</keyword>
<accession>A0A182JXQ4</accession>
<reference evidence="13" key="2">
    <citation type="submission" date="2020-05" db="UniProtKB">
        <authorList>
            <consortium name="EnsemblMetazoa"/>
        </authorList>
    </citation>
    <scope>IDENTIFICATION</scope>
    <source>
        <strain evidence="13">ACHKN1017</strain>
    </source>
</reference>
<evidence type="ECO:0000256" key="3">
    <source>
        <dbReference type="ARBA" id="ARBA00022679"/>
    </source>
</evidence>
<evidence type="ECO:0000313" key="14">
    <source>
        <dbReference type="Proteomes" id="UP000075881"/>
    </source>
</evidence>
<dbReference type="GO" id="GO:0008270">
    <property type="term" value="F:zinc ion binding"/>
    <property type="evidence" value="ECO:0007669"/>
    <property type="project" value="UniProtKB-KW"/>
</dbReference>
<dbReference type="Pfam" id="PF13771">
    <property type="entry name" value="zf-HC5HC2H"/>
    <property type="match status" value="1"/>
</dbReference>
<dbReference type="GO" id="GO:0005634">
    <property type="term" value="C:nucleus"/>
    <property type="evidence" value="ECO:0007669"/>
    <property type="project" value="TreeGrafter"/>
</dbReference>
<dbReference type="STRING" id="43041.A0A182JXQ4"/>
<feature type="compositionally biased region" description="Polar residues" evidence="10">
    <location>
        <begin position="837"/>
        <end position="856"/>
    </location>
</feature>
<reference evidence="14" key="1">
    <citation type="submission" date="2013-03" db="EMBL/GenBank/DDBJ databases">
        <title>The Genome Sequence of Anopheles christyi ACHKN1017.</title>
        <authorList>
            <consortium name="The Broad Institute Genomics Platform"/>
            <person name="Neafsey D.E."/>
            <person name="Besansky N."/>
            <person name="Walker B."/>
            <person name="Young S.K."/>
            <person name="Zeng Q."/>
            <person name="Gargeya S."/>
            <person name="Fitzgerald M."/>
            <person name="Haas B."/>
            <person name="Abouelleil A."/>
            <person name="Allen A.W."/>
            <person name="Alvarado L."/>
            <person name="Arachchi H.M."/>
            <person name="Berlin A.M."/>
            <person name="Chapman S.B."/>
            <person name="Gainer-Dewar J."/>
            <person name="Goldberg J."/>
            <person name="Griggs A."/>
            <person name="Gujja S."/>
            <person name="Hansen M."/>
            <person name="Howarth C."/>
            <person name="Imamovic A."/>
            <person name="Ireland A."/>
            <person name="Larimer J."/>
            <person name="McCowan C."/>
            <person name="Murphy C."/>
            <person name="Pearson M."/>
            <person name="Poon T.W."/>
            <person name="Priest M."/>
            <person name="Roberts A."/>
            <person name="Saif S."/>
            <person name="Shea T."/>
            <person name="Sisk P."/>
            <person name="Sykes S."/>
            <person name="Wortman J."/>
            <person name="Nusbaum C."/>
            <person name="Birren B."/>
        </authorList>
    </citation>
    <scope>NUCLEOTIDE SEQUENCE [LARGE SCALE GENOMIC DNA]</scope>
    <source>
        <strain evidence="14">ACHKN1017</strain>
    </source>
</reference>
<comment type="subcellular location">
    <subcellularLocation>
        <location evidence="1">Nucleus</location>
    </subcellularLocation>
</comment>
<dbReference type="CDD" id="cd15669">
    <property type="entry name" value="ePHD_PHF7_G2E3_like"/>
    <property type="match status" value="1"/>
</dbReference>
<dbReference type="AlphaFoldDB" id="A0A182JXQ4"/>
<feature type="compositionally biased region" description="Basic residues" evidence="10">
    <location>
        <begin position="648"/>
        <end position="657"/>
    </location>
</feature>
<feature type="compositionally biased region" description="Polar residues" evidence="10">
    <location>
        <begin position="608"/>
        <end position="617"/>
    </location>
</feature>
<dbReference type="Proteomes" id="UP000075881">
    <property type="component" value="Unassembled WGS sequence"/>
</dbReference>
<evidence type="ECO:0000256" key="5">
    <source>
        <dbReference type="ARBA" id="ARBA00022771"/>
    </source>
</evidence>
<feature type="compositionally biased region" description="Low complexity" evidence="10">
    <location>
        <begin position="439"/>
        <end position="450"/>
    </location>
</feature>
<evidence type="ECO:0000313" key="13">
    <source>
        <dbReference type="EnsemblMetazoa" id="ACHR003286-PA"/>
    </source>
</evidence>
<dbReference type="InterPro" id="IPR001965">
    <property type="entry name" value="Znf_PHD"/>
</dbReference>
<feature type="compositionally biased region" description="Basic residues" evidence="10">
    <location>
        <begin position="682"/>
        <end position="695"/>
    </location>
</feature>
<feature type="compositionally biased region" description="Basic and acidic residues" evidence="10">
    <location>
        <begin position="398"/>
        <end position="417"/>
    </location>
</feature>
<dbReference type="SMART" id="SM00249">
    <property type="entry name" value="PHD"/>
    <property type="match status" value="3"/>
</dbReference>
<dbReference type="PANTHER" id="PTHR12420:SF42">
    <property type="entry name" value="G2_M PHASE-SPECIFIC E3 UBIQUITIN-PROTEIN LIGASE"/>
    <property type="match status" value="1"/>
</dbReference>
<feature type="region of interest" description="Disordered" evidence="10">
    <location>
        <begin position="479"/>
        <end position="730"/>
    </location>
</feature>
<feature type="compositionally biased region" description="Basic and acidic residues" evidence="10">
    <location>
        <begin position="663"/>
        <end position="676"/>
    </location>
</feature>
<dbReference type="PROSITE" id="PS50089">
    <property type="entry name" value="ZF_RING_2"/>
    <property type="match status" value="1"/>
</dbReference>
<protein>
    <recommendedName>
        <fullName evidence="15">PHD-type domain-containing protein</fullName>
    </recommendedName>
</protein>
<evidence type="ECO:0008006" key="15">
    <source>
        <dbReference type="Google" id="ProtNLM"/>
    </source>
</evidence>
<feature type="compositionally biased region" description="Acidic residues" evidence="10">
    <location>
        <begin position="284"/>
        <end position="298"/>
    </location>
</feature>
<organism evidence="13 14">
    <name type="scientific">Anopheles christyi</name>
    <dbReference type="NCBI Taxonomy" id="43041"/>
    <lineage>
        <taxon>Eukaryota</taxon>
        <taxon>Metazoa</taxon>
        <taxon>Ecdysozoa</taxon>
        <taxon>Arthropoda</taxon>
        <taxon>Hexapoda</taxon>
        <taxon>Insecta</taxon>
        <taxon>Pterygota</taxon>
        <taxon>Neoptera</taxon>
        <taxon>Endopterygota</taxon>
        <taxon>Diptera</taxon>
        <taxon>Nematocera</taxon>
        <taxon>Culicoidea</taxon>
        <taxon>Culicidae</taxon>
        <taxon>Anophelinae</taxon>
        <taxon>Anopheles</taxon>
    </lineage>
</organism>
<dbReference type="SUPFAM" id="SSF57903">
    <property type="entry name" value="FYVE/PHD zinc finger"/>
    <property type="match status" value="1"/>
</dbReference>
<dbReference type="PANTHER" id="PTHR12420">
    <property type="entry name" value="PHD FINGER PROTEIN"/>
    <property type="match status" value="1"/>
</dbReference>
<feature type="compositionally biased region" description="Polar residues" evidence="10">
    <location>
        <begin position="524"/>
        <end position="535"/>
    </location>
</feature>
<dbReference type="InterPro" id="IPR013083">
    <property type="entry name" value="Znf_RING/FYVE/PHD"/>
</dbReference>
<dbReference type="InterPro" id="IPR034732">
    <property type="entry name" value="EPHD"/>
</dbReference>
<feature type="compositionally biased region" description="Low complexity" evidence="10">
    <location>
        <begin position="759"/>
        <end position="779"/>
    </location>
</feature>
<keyword evidence="5 9" id="KW-0863">Zinc-finger</keyword>
<evidence type="ECO:0000256" key="6">
    <source>
        <dbReference type="ARBA" id="ARBA00022786"/>
    </source>
</evidence>
<evidence type="ECO:0000256" key="1">
    <source>
        <dbReference type="ARBA" id="ARBA00004123"/>
    </source>
</evidence>
<dbReference type="PROSITE" id="PS51805">
    <property type="entry name" value="EPHD"/>
    <property type="match status" value="1"/>
</dbReference>
<evidence type="ECO:0000256" key="7">
    <source>
        <dbReference type="ARBA" id="ARBA00022833"/>
    </source>
</evidence>
<feature type="compositionally biased region" description="Basic and acidic residues" evidence="10">
    <location>
        <begin position="500"/>
        <end position="513"/>
    </location>
</feature>
<keyword evidence="8" id="KW-0539">Nucleus</keyword>
<evidence type="ECO:0000256" key="9">
    <source>
        <dbReference type="PROSITE-ProRule" id="PRU00175"/>
    </source>
</evidence>
<dbReference type="InterPro" id="IPR011011">
    <property type="entry name" value="Znf_FYVE_PHD"/>
</dbReference>
<feature type="compositionally biased region" description="Low complexity" evidence="10">
    <location>
        <begin position="625"/>
        <end position="643"/>
    </location>
</feature>
<evidence type="ECO:0000256" key="8">
    <source>
        <dbReference type="ARBA" id="ARBA00023242"/>
    </source>
</evidence>
<evidence type="ECO:0000256" key="10">
    <source>
        <dbReference type="SAM" id="MobiDB-lite"/>
    </source>
</evidence>
<dbReference type="InterPro" id="IPR001841">
    <property type="entry name" value="Znf_RING"/>
</dbReference>
<feature type="domain" description="RING-type" evidence="11">
    <location>
        <begin position="133"/>
        <end position="181"/>
    </location>
</feature>
<evidence type="ECO:0000259" key="11">
    <source>
        <dbReference type="PROSITE" id="PS50089"/>
    </source>
</evidence>
<dbReference type="Gene3D" id="3.30.40.10">
    <property type="entry name" value="Zinc/RING finger domain, C3HC4 (zinc finger)"/>
    <property type="match status" value="2"/>
</dbReference>
<proteinExistence type="predicted"/>
<keyword evidence="3" id="KW-0808">Transferase</keyword>
<dbReference type="InterPro" id="IPR059102">
    <property type="entry name" value="PHD_PHF7/G2E3-like"/>
</dbReference>
<evidence type="ECO:0000259" key="12">
    <source>
        <dbReference type="PROSITE" id="PS51805"/>
    </source>
</evidence>
<feature type="domain" description="PHD-type" evidence="12">
    <location>
        <begin position="2"/>
        <end position="118"/>
    </location>
</feature>
<evidence type="ECO:0000256" key="2">
    <source>
        <dbReference type="ARBA" id="ARBA00004906"/>
    </source>
</evidence>
<dbReference type="InterPro" id="IPR051188">
    <property type="entry name" value="PHD-type_Zinc_Finger"/>
</dbReference>
<name>A0A182JXQ4_9DIPT</name>
<feature type="compositionally biased region" description="Low complexity" evidence="10">
    <location>
        <begin position="705"/>
        <end position="725"/>
    </location>
</feature>
<keyword evidence="6" id="KW-0833">Ubl conjugation pathway</keyword>
<feature type="region of interest" description="Disordered" evidence="10">
    <location>
        <begin position="283"/>
        <end position="371"/>
    </location>
</feature>
<evidence type="ECO:0000256" key="4">
    <source>
        <dbReference type="ARBA" id="ARBA00022723"/>
    </source>
</evidence>
<comment type="pathway">
    <text evidence="2">Protein modification; protein ubiquitination.</text>
</comment>